<accession>A0A4S1WF72</accession>
<dbReference type="RefSeq" id="WP_135986714.1">
    <property type="nucleotide sequence ID" value="NZ_JAASQM010000001.1"/>
</dbReference>
<dbReference type="AlphaFoldDB" id="A0A4S1WF72"/>
<reference evidence="1 2" key="1">
    <citation type="submission" date="2019-04" db="EMBL/GenBank/DDBJ databases">
        <title>Sphingomonas psychrotolerans sp. nov., isolated from soil in the Tianshan Mountains, Xinjiang, China.</title>
        <authorList>
            <person name="Luo Y."/>
            <person name="Sheng H."/>
        </authorList>
    </citation>
    <scope>NUCLEOTIDE SEQUENCE [LARGE SCALE GENOMIC DNA]</scope>
    <source>
        <strain evidence="1 2">KIS18-15</strain>
    </source>
</reference>
<keyword evidence="2" id="KW-1185">Reference proteome</keyword>
<protein>
    <submittedName>
        <fullName evidence="1">Uncharacterized protein</fullName>
    </submittedName>
</protein>
<dbReference type="EMBL" id="SRXU01000007">
    <property type="protein sequence ID" value="TGX40160.1"/>
    <property type="molecule type" value="Genomic_DNA"/>
</dbReference>
<dbReference type="Proteomes" id="UP000309848">
    <property type="component" value="Unassembled WGS sequence"/>
</dbReference>
<organism evidence="1 2">
    <name type="scientific">Sphingomonas naasensis</name>
    <dbReference type="NCBI Taxonomy" id="1344951"/>
    <lineage>
        <taxon>Bacteria</taxon>
        <taxon>Pseudomonadati</taxon>
        <taxon>Pseudomonadota</taxon>
        <taxon>Alphaproteobacteria</taxon>
        <taxon>Sphingomonadales</taxon>
        <taxon>Sphingomonadaceae</taxon>
        <taxon>Sphingomonas</taxon>
    </lineage>
</organism>
<comment type="caution">
    <text evidence="1">The sequence shown here is derived from an EMBL/GenBank/DDBJ whole genome shotgun (WGS) entry which is preliminary data.</text>
</comment>
<gene>
    <name evidence="1" type="ORF">E5A74_15715</name>
</gene>
<proteinExistence type="predicted"/>
<evidence type="ECO:0000313" key="1">
    <source>
        <dbReference type="EMBL" id="TGX40160.1"/>
    </source>
</evidence>
<name>A0A4S1WF72_9SPHN</name>
<sequence>MQEDRTAELLNLIGQLLAEDTEYPLDDTLLHAEVERASVAPSIFKDRGNHILYRDPDLNRLGDALLDLWDAQQGPNRWAEIEYIVRNGRFDATFVYPEEIDPTEEPLDRRRRIVVKHFGDKPIIYPPDEDDDVFDI</sequence>
<evidence type="ECO:0000313" key="2">
    <source>
        <dbReference type="Proteomes" id="UP000309848"/>
    </source>
</evidence>
<dbReference type="OrthoDB" id="7573411at2"/>